<dbReference type="PIRSF" id="PIRSF002741">
    <property type="entry name" value="MppA"/>
    <property type="match status" value="1"/>
</dbReference>
<dbReference type="GO" id="GO:0015833">
    <property type="term" value="P:peptide transport"/>
    <property type="evidence" value="ECO:0007669"/>
    <property type="project" value="TreeGrafter"/>
</dbReference>
<dbReference type="PANTHER" id="PTHR30290">
    <property type="entry name" value="PERIPLASMIC BINDING COMPONENT OF ABC TRANSPORTER"/>
    <property type="match status" value="1"/>
</dbReference>
<reference evidence="2 3" key="1">
    <citation type="journal article" date="2019" name="Nat. Microbiol.">
        <title>Wide diversity of methane and short-chain alkane metabolisms in uncultured archaea.</title>
        <authorList>
            <person name="Borrel G."/>
            <person name="Adam P.S."/>
            <person name="McKay L.J."/>
            <person name="Chen L.X."/>
            <person name="Sierra-Garcia I.N."/>
            <person name="Sieber C.M."/>
            <person name="Letourneur Q."/>
            <person name="Ghozlane A."/>
            <person name="Andersen G.L."/>
            <person name="Li W.J."/>
            <person name="Hallam S.J."/>
            <person name="Muyzer G."/>
            <person name="de Oliveira V.M."/>
            <person name="Inskeep W.P."/>
            <person name="Banfield J.F."/>
            <person name="Gribaldo S."/>
        </authorList>
    </citation>
    <scope>NUCLEOTIDE SEQUENCE [LARGE SCALE GENOMIC DNA]</scope>
    <source>
        <strain evidence="2">NM1b</strain>
    </source>
</reference>
<dbReference type="Pfam" id="PF00496">
    <property type="entry name" value="SBP_bac_5"/>
    <property type="match status" value="1"/>
</dbReference>
<dbReference type="InterPro" id="IPR030678">
    <property type="entry name" value="Peptide/Ni-bd"/>
</dbReference>
<organism evidence="2 3">
    <name type="scientific">Candidatus Methanolliviera hydrocarbonicum</name>
    <dbReference type="NCBI Taxonomy" id="2491085"/>
    <lineage>
        <taxon>Archaea</taxon>
        <taxon>Methanobacteriati</taxon>
        <taxon>Methanobacteriota</taxon>
        <taxon>Candidatus Methanoliparia</taxon>
        <taxon>Candidatus Methanoliparales</taxon>
        <taxon>Candidatus Methanollivieraceae</taxon>
        <taxon>Candidatus Methanolliviera</taxon>
    </lineage>
</organism>
<dbReference type="SUPFAM" id="SSF53850">
    <property type="entry name" value="Periplasmic binding protein-like II"/>
    <property type="match status" value="1"/>
</dbReference>
<dbReference type="Proteomes" id="UP000320766">
    <property type="component" value="Unassembled WGS sequence"/>
</dbReference>
<dbReference type="Gene3D" id="3.40.190.10">
    <property type="entry name" value="Periplasmic binding protein-like II"/>
    <property type="match status" value="1"/>
</dbReference>
<feature type="domain" description="Solute-binding protein family 5" evidence="1">
    <location>
        <begin position="99"/>
        <end position="522"/>
    </location>
</feature>
<dbReference type="InterPro" id="IPR039424">
    <property type="entry name" value="SBP_5"/>
</dbReference>
<dbReference type="InterPro" id="IPR000914">
    <property type="entry name" value="SBP_5_dom"/>
</dbReference>
<comment type="caution">
    <text evidence="2">The sequence shown here is derived from an EMBL/GenBank/DDBJ whole genome shotgun (WGS) entry which is preliminary data.</text>
</comment>
<dbReference type="Gene3D" id="3.10.105.10">
    <property type="entry name" value="Dipeptide-binding Protein, Domain 3"/>
    <property type="match status" value="1"/>
</dbReference>
<dbReference type="EMBL" id="RXIL01000019">
    <property type="protein sequence ID" value="RZN73127.1"/>
    <property type="molecule type" value="Genomic_DNA"/>
</dbReference>
<evidence type="ECO:0000259" key="1">
    <source>
        <dbReference type="Pfam" id="PF00496"/>
    </source>
</evidence>
<accession>A0A520KZZ4</accession>
<evidence type="ECO:0000313" key="2">
    <source>
        <dbReference type="EMBL" id="RZN73127.1"/>
    </source>
</evidence>
<evidence type="ECO:0000313" key="3">
    <source>
        <dbReference type="Proteomes" id="UP000320766"/>
    </source>
</evidence>
<dbReference type="GO" id="GO:0042597">
    <property type="term" value="C:periplasmic space"/>
    <property type="evidence" value="ECO:0007669"/>
    <property type="project" value="UniProtKB-ARBA"/>
</dbReference>
<dbReference type="AlphaFoldDB" id="A0A520KZZ4"/>
<sequence>MNYKFLIILAMLGLALLIAGTNIPEKTQNNYLRIAAGQEINGLNPFNPAFNDVYSQFVMSNIWEKLYRYTPDFLDNPAAKGSSDRRIFLWIAEEMPSYKKVGDNYEAIIKLRDNVYWWDGERLTADDVVFTSNLMLKFGIPPQNWVNWSITGDESYVESVQKLDDFTVKYTLKELVPIFETGALMGYIFPKHQWEPIIEKSIEKHHKGTDKISKDERILIASEIWSLNLGKDIKLDEIIGSGPFKPADWRKGEYMRLDANKDYWAKGRILEIDGREYEIGPYIDGILRKVYRSPDISKLAMRRGEVDITGILPSDISEFEKIETIKIEDYTANSLFYLGFNLRRKPMSYLSFRQAVSYLYDKELFNERIYHGRLPPINSVVPFVNDYWHNPNLSKYGEGMSTAEREYKVYIILKEDGFKWSKEPRFNIVDGEVIELREKGEGLMMPDGEVCPIVRLMGAPPEEIPDSAQANIMLQGWMIDIGIPAKYTPTEFATAVDKLSPIDGSEPDFDINTSVGWLTDPDPGYIKDLWHSTQMPEVTAGGNNYSGYNNPEFDELAEQSAREMNPEERREMIFKLQEIISRDLPVYPTNTVTRIQVYRADKFKDWFNRKMYGIGGCNNPYAYMIIKPIERE</sequence>
<name>A0A520KZZ4_9EURY</name>
<gene>
    <name evidence="2" type="ORF">EF807_01180</name>
</gene>
<dbReference type="GO" id="GO:1904680">
    <property type="term" value="F:peptide transmembrane transporter activity"/>
    <property type="evidence" value="ECO:0007669"/>
    <property type="project" value="TreeGrafter"/>
</dbReference>
<protein>
    <submittedName>
        <fullName evidence="2">ABC transporter substrate-binding protein</fullName>
    </submittedName>
</protein>
<proteinExistence type="predicted"/>
<dbReference type="GO" id="GO:0043190">
    <property type="term" value="C:ATP-binding cassette (ABC) transporter complex"/>
    <property type="evidence" value="ECO:0007669"/>
    <property type="project" value="InterPro"/>
</dbReference>
<dbReference type="CDD" id="cd00995">
    <property type="entry name" value="PBP2_NikA_DppA_OppA_like"/>
    <property type="match status" value="1"/>
</dbReference>